<dbReference type="Pfam" id="PF13489">
    <property type="entry name" value="Methyltransf_23"/>
    <property type="match status" value="1"/>
</dbReference>
<dbReference type="InterPro" id="IPR004330">
    <property type="entry name" value="FAR1_DNA_bnd_dom"/>
</dbReference>
<dbReference type="CDD" id="cd02440">
    <property type="entry name" value="AdoMet_MTases"/>
    <property type="match status" value="1"/>
</dbReference>
<reference evidence="4" key="1">
    <citation type="journal article" date="2011" name="Nat. Commun.">
        <title>Effector diversification within compartments of the Leptosphaeria maculans genome affected by Repeat-Induced Point mutations.</title>
        <authorList>
            <person name="Rouxel T."/>
            <person name="Grandaubert J."/>
            <person name="Hane J.K."/>
            <person name="Hoede C."/>
            <person name="van de Wouw A.P."/>
            <person name="Couloux A."/>
            <person name="Dominguez V."/>
            <person name="Anthouard V."/>
            <person name="Bally P."/>
            <person name="Bourras S."/>
            <person name="Cozijnsen A.J."/>
            <person name="Ciuffetti L.M."/>
            <person name="Degrave A."/>
            <person name="Dilmaghani A."/>
            <person name="Duret L."/>
            <person name="Fudal I."/>
            <person name="Goodwin S.B."/>
            <person name="Gout L."/>
            <person name="Glaser N."/>
            <person name="Linglin J."/>
            <person name="Kema G.H.J."/>
            <person name="Lapalu N."/>
            <person name="Lawrence C.B."/>
            <person name="May K."/>
            <person name="Meyer M."/>
            <person name="Ollivier B."/>
            <person name="Poulain J."/>
            <person name="Schoch C.L."/>
            <person name="Simon A."/>
            <person name="Spatafora J.W."/>
            <person name="Stachowiak A."/>
            <person name="Turgeon B.G."/>
            <person name="Tyler B.M."/>
            <person name="Vincent D."/>
            <person name="Weissenbach J."/>
            <person name="Amselem J."/>
            <person name="Quesneville H."/>
            <person name="Oliver R.P."/>
            <person name="Wincker P."/>
            <person name="Balesdent M.-H."/>
            <person name="Howlett B.J."/>
        </authorList>
    </citation>
    <scope>NUCLEOTIDE SEQUENCE [LARGE SCALE GENOMIC DNA]</scope>
    <source>
        <strain evidence="4">JN3 / isolate v23.1.3 / race Av1-4-5-6-7-8</strain>
    </source>
</reference>
<dbReference type="eggNOG" id="KOG1269">
    <property type="taxonomic scope" value="Eukaryota"/>
</dbReference>
<evidence type="ECO:0000313" key="3">
    <source>
        <dbReference type="EMBL" id="CBY00075.1"/>
    </source>
</evidence>
<protein>
    <recommendedName>
        <fullName evidence="2">FAR1 domain-containing protein</fullName>
    </recommendedName>
</protein>
<feature type="region of interest" description="Disordered" evidence="1">
    <location>
        <begin position="433"/>
        <end position="517"/>
    </location>
</feature>
<dbReference type="VEuPathDB" id="FungiDB:LEMA_P076640.1"/>
<evidence type="ECO:0000259" key="2">
    <source>
        <dbReference type="Pfam" id="PF03101"/>
    </source>
</evidence>
<feature type="compositionally biased region" description="Basic and acidic residues" evidence="1">
    <location>
        <begin position="1"/>
        <end position="11"/>
    </location>
</feature>
<feature type="compositionally biased region" description="Polar residues" evidence="1">
    <location>
        <begin position="463"/>
        <end position="474"/>
    </location>
</feature>
<dbReference type="PANTHER" id="PTHR43591:SF24">
    <property type="entry name" value="2-METHOXY-6-POLYPRENYL-1,4-BENZOQUINOL METHYLASE, MITOCHONDRIAL"/>
    <property type="match status" value="1"/>
</dbReference>
<dbReference type="AlphaFoldDB" id="E5A8Y0"/>
<gene>
    <name evidence="3" type="ORF">LEMA_P076640.1</name>
</gene>
<dbReference type="InParanoid" id="E5A8Y0"/>
<dbReference type="HOGENOM" id="CLU_325731_0_0_1"/>
<evidence type="ECO:0000313" key="4">
    <source>
        <dbReference type="Proteomes" id="UP000002668"/>
    </source>
</evidence>
<dbReference type="STRING" id="985895.E5A8Y0"/>
<feature type="region of interest" description="Disordered" evidence="1">
    <location>
        <begin position="1"/>
        <end position="55"/>
    </location>
</feature>
<feature type="compositionally biased region" description="Basic and acidic residues" evidence="1">
    <location>
        <begin position="433"/>
        <end position="446"/>
    </location>
</feature>
<sequence length="885" mass="98009">MTTPRTDREPADATTTIASDSPNTAEVGPIEAVTNAPSTATAQAAEAGPSEGPSSIAQYINPIVAVGTNTSSDDTDSAFGDDDHLSDTTSISSTIWKHRFENGRRYHVFREGEYWGPNDEVQNDQLDIAHHMFLILLGHKLHLAPVTNPKRILDLGCGTGIWCMDMADEHPDAEVIGVDLSPIQPSFTPPNCKFEIDDVTSLWTYPAAYFDFINIRSLYGSIGDWPALYAQVFHGLEPGGYLHQLEMSIQFKSDDNTLAPDHPLSQWSDVFHEASKKFGKSFYEVWNLSTYIKNQGFEDVVERVYKVPVNGWPADAHMKELGRWNHLHITQGAEGWGLFLLTKVMGWTALEAQVFIAKFKTSVKDRNVHAYFEQLSLTPNRLAKLYALHIKMTATFRKHLGQSAGKTHNPITLDQTKQHVATLRFHHDHLGFHDSSSRGYRTEEQHGLMPRAGMNGQPAQGEPQASSHTSTTAAQHGGRHDDTTLSAPLLVPYPSPIRPTDASPPDHFDMLPPPPSTHASWQALHDYAQSHAAAHGYALSINTTAKNRTRIKLACVCYGQPKNTHKLTPETRIRKNRVSYKTGCRMWVDGKKQDNGTWILRVGEAQHNHPGRASEEWAVQRKRTWGVVGGRVGVGGVTAKEEASQHSPVSKETGETGETTEPAPDGVELRPMAIHKLERGGLIWKVVEQEMLRKGEPGQGRDRGVGRTVEVLRGRLPGICIFKRDVYNIRAQIRKARKAAGQQIGEGLDDSEADEDEEEHEGADEGNTSSESAIELAAKAASLRQRQTEHHPNSATCLPCSTMPEPIDPSLATLHADSRTKVMPTSGPAQTKGYELERLRRENAELRRLLGEKTDEVKKKSIEIASLRTQADYMAMMSMADGRAR</sequence>
<name>E5A8Y0_LEPMJ</name>
<dbReference type="SUPFAM" id="SSF53335">
    <property type="entry name" value="S-adenosyl-L-methionine-dependent methyltransferases"/>
    <property type="match status" value="1"/>
</dbReference>
<evidence type="ECO:0000256" key="1">
    <source>
        <dbReference type="SAM" id="MobiDB-lite"/>
    </source>
</evidence>
<dbReference type="Proteomes" id="UP000002668">
    <property type="component" value="Genome"/>
</dbReference>
<dbReference type="GeneID" id="13289352"/>
<accession>E5A8Y0</accession>
<dbReference type="GO" id="GO:0008168">
    <property type="term" value="F:methyltransferase activity"/>
    <property type="evidence" value="ECO:0007669"/>
    <property type="project" value="TreeGrafter"/>
</dbReference>
<feature type="region of interest" description="Disordered" evidence="1">
    <location>
        <begin position="741"/>
        <end position="801"/>
    </location>
</feature>
<proteinExistence type="predicted"/>
<feature type="domain" description="FAR1" evidence="2">
    <location>
        <begin position="531"/>
        <end position="610"/>
    </location>
</feature>
<dbReference type="EMBL" id="FP929137">
    <property type="protein sequence ID" value="CBY00075.1"/>
    <property type="molecule type" value="Genomic_DNA"/>
</dbReference>
<dbReference type="Gene3D" id="3.40.50.150">
    <property type="entry name" value="Vaccinia Virus protein VP39"/>
    <property type="match status" value="1"/>
</dbReference>
<feature type="compositionally biased region" description="Polar residues" evidence="1">
    <location>
        <begin position="13"/>
        <end position="24"/>
    </location>
</feature>
<organism evidence="4">
    <name type="scientific">Leptosphaeria maculans (strain JN3 / isolate v23.1.3 / race Av1-4-5-6-7-8)</name>
    <name type="common">Blackleg fungus</name>
    <name type="synonym">Phoma lingam</name>
    <dbReference type="NCBI Taxonomy" id="985895"/>
    <lineage>
        <taxon>Eukaryota</taxon>
        <taxon>Fungi</taxon>
        <taxon>Dikarya</taxon>
        <taxon>Ascomycota</taxon>
        <taxon>Pezizomycotina</taxon>
        <taxon>Dothideomycetes</taxon>
        <taxon>Pleosporomycetidae</taxon>
        <taxon>Pleosporales</taxon>
        <taxon>Pleosporineae</taxon>
        <taxon>Leptosphaeriaceae</taxon>
        <taxon>Plenodomus</taxon>
        <taxon>Plenodomus lingam/Leptosphaeria maculans species complex</taxon>
    </lineage>
</organism>
<dbReference type="PANTHER" id="PTHR43591">
    <property type="entry name" value="METHYLTRANSFERASE"/>
    <property type="match status" value="1"/>
</dbReference>
<dbReference type="OrthoDB" id="2013972at2759"/>
<feature type="region of interest" description="Disordered" evidence="1">
    <location>
        <begin position="638"/>
        <end position="667"/>
    </location>
</feature>
<keyword evidence="4" id="KW-1185">Reference proteome</keyword>
<feature type="compositionally biased region" description="Acidic residues" evidence="1">
    <location>
        <begin position="747"/>
        <end position="764"/>
    </location>
</feature>
<feature type="compositionally biased region" description="Low complexity" evidence="1">
    <location>
        <begin position="36"/>
        <end position="51"/>
    </location>
</feature>
<dbReference type="Pfam" id="PF03101">
    <property type="entry name" value="FAR1"/>
    <property type="match status" value="1"/>
</dbReference>
<dbReference type="InterPro" id="IPR029063">
    <property type="entry name" value="SAM-dependent_MTases_sf"/>
</dbReference>